<name>A0A507QS56_MONPU</name>
<organism evidence="10 11">
    <name type="scientific">Monascus purpureus</name>
    <name type="common">Red mold</name>
    <name type="synonym">Monascus anka</name>
    <dbReference type="NCBI Taxonomy" id="5098"/>
    <lineage>
        <taxon>Eukaryota</taxon>
        <taxon>Fungi</taxon>
        <taxon>Dikarya</taxon>
        <taxon>Ascomycota</taxon>
        <taxon>Pezizomycotina</taxon>
        <taxon>Eurotiomycetes</taxon>
        <taxon>Eurotiomycetidae</taxon>
        <taxon>Eurotiales</taxon>
        <taxon>Aspergillaceae</taxon>
        <taxon>Monascus</taxon>
    </lineage>
</organism>
<evidence type="ECO:0000256" key="6">
    <source>
        <dbReference type="ARBA" id="ARBA00023239"/>
    </source>
</evidence>
<evidence type="ECO:0000256" key="7">
    <source>
        <dbReference type="ARBA" id="ARBA00032903"/>
    </source>
</evidence>
<dbReference type="AlphaFoldDB" id="A0A507QS56"/>
<sequence>MAEDRIDVHIPPRPTLLDSVRLRDIQLSLPAAPDPWHRQGKPQPCTASLKLSYSSAVAAAAADDVSLSLDYGKLYRRLAEDIRQMGQQEGLGQPTVFVDGNLKDEKAINALGQDVRVIGGVVANCGLGLLDETAAGIRRMSHVHQSPRNSINSAALPVRSLDEEQQQQQQRRRSSSAAAAFPISGDYGQCEIWIHLPKALLRAEGGLRYRSVTLWGYKQPDETGTETTVAAIDADRRSVVLEEEFRIEDIRCYCILGVNSHERLEKQAVMITLEFKGPGQLAWGTTVVDTYQEMTRTVAERVEETTFQTVEALATFVARIVTVEFANERVTVTVEKPSALAFVETSGVEITRTQEFFSA</sequence>
<feature type="domain" description="Dihydroneopterin aldolase/epimerase" evidence="9">
    <location>
        <begin position="245"/>
        <end position="352"/>
    </location>
</feature>
<dbReference type="InterPro" id="IPR006157">
    <property type="entry name" value="FolB_dom"/>
</dbReference>
<evidence type="ECO:0000256" key="2">
    <source>
        <dbReference type="ARBA" id="ARBA00005013"/>
    </source>
</evidence>
<dbReference type="OrthoDB" id="5425486at2759"/>
<keyword evidence="11" id="KW-1185">Reference proteome</keyword>
<dbReference type="Proteomes" id="UP000319663">
    <property type="component" value="Unassembled WGS sequence"/>
</dbReference>
<evidence type="ECO:0000256" key="5">
    <source>
        <dbReference type="ARBA" id="ARBA00022909"/>
    </source>
</evidence>
<comment type="caution">
    <text evidence="10">The sequence shown here is derived from an EMBL/GenBank/DDBJ whole genome shotgun (WGS) entry which is preliminary data.</text>
</comment>
<evidence type="ECO:0000313" key="10">
    <source>
        <dbReference type="EMBL" id="TQB70664.1"/>
    </source>
</evidence>
<dbReference type="GO" id="GO:0046656">
    <property type="term" value="P:folic acid biosynthetic process"/>
    <property type="evidence" value="ECO:0007669"/>
    <property type="project" value="UniProtKB-KW"/>
</dbReference>
<feature type="compositionally biased region" description="Polar residues" evidence="8">
    <location>
        <begin position="143"/>
        <end position="153"/>
    </location>
</feature>
<gene>
    <name evidence="10" type="ORF">MPDQ_008200</name>
</gene>
<dbReference type="SMART" id="SM00905">
    <property type="entry name" value="FolB"/>
    <property type="match status" value="1"/>
</dbReference>
<dbReference type="NCBIfam" id="TIGR00526">
    <property type="entry name" value="folB_dom"/>
    <property type="match status" value="1"/>
</dbReference>
<dbReference type="SUPFAM" id="SSF55620">
    <property type="entry name" value="Tetrahydrobiopterin biosynthesis enzymes-like"/>
    <property type="match status" value="1"/>
</dbReference>
<evidence type="ECO:0000256" key="4">
    <source>
        <dbReference type="ARBA" id="ARBA00013043"/>
    </source>
</evidence>
<proteinExistence type="inferred from homology"/>
<evidence type="ECO:0000256" key="8">
    <source>
        <dbReference type="SAM" id="MobiDB-lite"/>
    </source>
</evidence>
<dbReference type="Pfam" id="PF02152">
    <property type="entry name" value="FolB"/>
    <property type="match status" value="1"/>
</dbReference>
<dbReference type="PANTHER" id="PTHR42844:SF1">
    <property type="entry name" value="DIHYDRONEOPTERIN ALDOLASE 1-RELATED"/>
    <property type="match status" value="1"/>
</dbReference>
<dbReference type="InterPro" id="IPR006156">
    <property type="entry name" value="Dihydroneopterin_aldolase"/>
</dbReference>
<dbReference type="STRING" id="5098.A0A507QS56"/>
<accession>A0A507QS56</accession>
<dbReference type="PANTHER" id="PTHR42844">
    <property type="entry name" value="DIHYDRONEOPTERIN ALDOLASE 1-RELATED"/>
    <property type="match status" value="1"/>
</dbReference>
<feature type="region of interest" description="Disordered" evidence="8">
    <location>
        <begin position="142"/>
        <end position="177"/>
    </location>
</feature>
<dbReference type="EC" id="4.1.2.25" evidence="4"/>
<comment type="catalytic activity">
    <reaction evidence="1">
        <text>7,8-dihydroneopterin = 6-hydroxymethyl-7,8-dihydropterin + glycolaldehyde</text>
        <dbReference type="Rhea" id="RHEA:10540"/>
        <dbReference type="ChEBI" id="CHEBI:17001"/>
        <dbReference type="ChEBI" id="CHEBI:17071"/>
        <dbReference type="ChEBI" id="CHEBI:44841"/>
        <dbReference type="EC" id="4.1.2.25"/>
    </reaction>
</comment>
<evidence type="ECO:0000313" key="11">
    <source>
        <dbReference type="Proteomes" id="UP000319663"/>
    </source>
</evidence>
<keyword evidence="5" id="KW-0289">Folate biosynthesis</keyword>
<comment type="similarity">
    <text evidence="3">Belongs to the DHNA family.</text>
</comment>
<dbReference type="GO" id="GO:0004150">
    <property type="term" value="F:dihydroneopterin aldolase activity"/>
    <property type="evidence" value="ECO:0007669"/>
    <property type="project" value="UniProtKB-EC"/>
</dbReference>
<evidence type="ECO:0000259" key="9">
    <source>
        <dbReference type="SMART" id="SM00905"/>
    </source>
</evidence>
<evidence type="ECO:0000256" key="3">
    <source>
        <dbReference type="ARBA" id="ARBA00005708"/>
    </source>
</evidence>
<protein>
    <recommendedName>
        <fullName evidence="4">dihydroneopterin aldolase</fullName>
        <ecNumber evidence="4">4.1.2.25</ecNumber>
    </recommendedName>
    <alternativeName>
        <fullName evidence="7">7,8-dihydroneopterin aldolase</fullName>
    </alternativeName>
</protein>
<dbReference type="GO" id="GO:0005737">
    <property type="term" value="C:cytoplasm"/>
    <property type="evidence" value="ECO:0007669"/>
    <property type="project" value="TreeGrafter"/>
</dbReference>
<dbReference type="Gene3D" id="3.30.1130.10">
    <property type="match status" value="2"/>
</dbReference>
<dbReference type="EMBL" id="VIFY01000099">
    <property type="protein sequence ID" value="TQB70664.1"/>
    <property type="molecule type" value="Genomic_DNA"/>
</dbReference>
<evidence type="ECO:0000256" key="1">
    <source>
        <dbReference type="ARBA" id="ARBA00001353"/>
    </source>
</evidence>
<keyword evidence="6" id="KW-0456">Lyase</keyword>
<comment type="pathway">
    <text evidence="2">Cofactor biosynthesis; tetrahydrofolate biosynthesis; 2-amino-4-hydroxy-6-hydroxymethyl-7,8-dihydropteridine diphosphate from 7,8-dihydroneopterin triphosphate: step 3/4.</text>
</comment>
<reference evidence="10 11" key="1">
    <citation type="submission" date="2019-06" db="EMBL/GenBank/DDBJ databases">
        <title>Wine fermentation using esterase from Monascus purpureus.</title>
        <authorList>
            <person name="Geng C."/>
            <person name="Zhang Y."/>
        </authorList>
    </citation>
    <scope>NUCLEOTIDE SEQUENCE [LARGE SCALE GENOMIC DNA]</scope>
    <source>
        <strain evidence="10">HQ1</strain>
    </source>
</reference>
<dbReference type="InterPro" id="IPR043133">
    <property type="entry name" value="GTP-CH-I_C/QueF"/>
</dbReference>